<dbReference type="OrthoDB" id="9775950at2"/>
<dbReference type="EMBL" id="CP018906">
    <property type="protein sequence ID" value="AQW21896.1"/>
    <property type="molecule type" value="Genomic_DNA"/>
</dbReference>
<feature type="transmembrane region" description="Helical" evidence="6">
    <location>
        <begin position="21"/>
        <end position="40"/>
    </location>
</feature>
<feature type="transmembrane region" description="Helical" evidence="6">
    <location>
        <begin position="411"/>
        <end position="430"/>
    </location>
</feature>
<proteinExistence type="predicted"/>
<reference evidence="7 8" key="1">
    <citation type="journal article" date="2015" name="Genome Announc.">
        <title>Genome Sequence of Lactobacillus curieae CCTCC M 2011381T, a Novel Producer of Gamma-aminobutyric Acid.</title>
        <authorList>
            <person name="Wang Y."/>
            <person name="Wang Y."/>
            <person name="Lang C."/>
            <person name="Wei D."/>
            <person name="Xu P."/>
            <person name="Xie J."/>
        </authorList>
    </citation>
    <scope>NUCLEOTIDE SEQUENCE [LARGE SCALE GENOMIC DNA]</scope>
    <source>
        <strain evidence="7 8">CCTCC M 2011381</strain>
    </source>
</reference>
<evidence type="ECO:0000313" key="8">
    <source>
        <dbReference type="Proteomes" id="UP000030361"/>
    </source>
</evidence>
<feature type="transmembrane region" description="Helical" evidence="6">
    <location>
        <begin position="132"/>
        <end position="154"/>
    </location>
</feature>
<comment type="subcellular location">
    <subcellularLocation>
        <location evidence="1">Cell membrane</location>
        <topology evidence="1">Multi-pass membrane protein</topology>
    </subcellularLocation>
</comment>
<name>A0A1S6QJX3_9LACO</name>
<dbReference type="KEGG" id="lcu:PL11_008205"/>
<dbReference type="AlphaFoldDB" id="A0A1S6QJX3"/>
<feature type="transmembrane region" description="Helical" evidence="6">
    <location>
        <begin position="248"/>
        <end position="268"/>
    </location>
</feature>
<evidence type="ECO:0000256" key="5">
    <source>
        <dbReference type="ARBA" id="ARBA00023136"/>
    </source>
</evidence>
<dbReference type="CDD" id="cd13124">
    <property type="entry name" value="MATE_SpoVB_like"/>
    <property type="match status" value="1"/>
</dbReference>
<feature type="transmembrane region" description="Helical" evidence="6">
    <location>
        <begin position="501"/>
        <end position="524"/>
    </location>
</feature>
<keyword evidence="3 6" id="KW-0812">Transmembrane</keyword>
<evidence type="ECO:0000313" key="7">
    <source>
        <dbReference type="EMBL" id="AQW21896.1"/>
    </source>
</evidence>
<keyword evidence="5 6" id="KW-0472">Membrane</keyword>
<dbReference type="Pfam" id="PF01943">
    <property type="entry name" value="Polysacc_synt"/>
    <property type="match status" value="1"/>
</dbReference>
<dbReference type="RefSeq" id="WP_035167410.1">
    <property type="nucleotide sequence ID" value="NZ_CP018906.1"/>
</dbReference>
<gene>
    <name evidence="7" type="ORF">PL11_008205</name>
</gene>
<protein>
    <submittedName>
        <fullName evidence="7">Transporter</fullName>
    </submittedName>
</protein>
<sequence>MNEIDNSQGDASRDKMLSGSAWMTAGSIFSRILGAIYIIPWRQWFGDYFYRGNALYGFGYNIYSFVLIVAIAGIPSAIAKQVSHYNAMNEYGVGIRIYKRGLVLSAALGIISASILYFGAPLLDGGNANVIPVLHSLAWAVLIIPTMSLTRGYFQGYQEMAPSAISQFVEQLARVIYMLATAYIIMEVLHGNWVTAVSQSTFAAFIGAAFGTLTLGFYYFKRRAHFRGLVANSNNQIRVEPKQLYQEIIAQSVPFIILGAGITIFQLIDQYTFFPIMRNISGFSETEISDLFAMFAANSNKLIMISISLASALAVTAVPLLSEALTNGNKTQIKSQNTNVLSMFMFTMIPAALGMAAIAGPLNRAFYGAQYRSLAANVLTVSSIVSILMGLFVVTSAVMQGLSENKRAVKYFFIGTAVKLIVQWPLIHFLGVFGPLISTAIGLLVANYLILRYLKGHFGYDTKALNATFVHVGVGSLLMYVVAVIMVYIGNMLISIFANPYGTIASAIVAVISAVVGGFIYLYITLKTRTADVILGARSDSLRAKLRIR</sequence>
<evidence type="ECO:0000256" key="6">
    <source>
        <dbReference type="SAM" id="Phobius"/>
    </source>
</evidence>
<dbReference type="PANTHER" id="PTHR30250:SF21">
    <property type="entry name" value="LIPID II FLIPPASE MURJ"/>
    <property type="match status" value="1"/>
</dbReference>
<dbReference type="InterPro" id="IPR002797">
    <property type="entry name" value="Polysacc_synth"/>
</dbReference>
<feature type="transmembrane region" description="Helical" evidence="6">
    <location>
        <begin position="175"/>
        <end position="196"/>
    </location>
</feature>
<feature type="transmembrane region" description="Helical" evidence="6">
    <location>
        <begin position="302"/>
        <end position="321"/>
    </location>
</feature>
<evidence type="ECO:0000256" key="4">
    <source>
        <dbReference type="ARBA" id="ARBA00022989"/>
    </source>
</evidence>
<dbReference type="GO" id="GO:0005886">
    <property type="term" value="C:plasma membrane"/>
    <property type="evidence" value="ECO:0007669"/>
    <property type="project" value="UniProtKB-SubCell"/>
</dbReference>
<dbReference type="InterPro" id="IPR050833">
    <property type="entry name" value="Poly_Biosynth_Transport"/>
</dbReference>
<accession>A0A1S6QJX3</accession>
<feature type="transmembrane region" description="Helical" evidence="6">
    <location>
        <begin position="60"/>
        <end position="79"/>
    </location>
</feature>
<dbReference type="InterPro" id="IPR024923">
    <property type="entry name" value="PG_synth_SpoVB"/>
</dbReference>
<keyword evidence="8" id="KW-1185">Reference proteome</keyword>
<keyword evidence="2" id="KW-1003">Cell membrane</keyword>
<dbReference type="PIRSF" id="PIRSF038958">
    <property type="entry name" value="PG_synth_SpoVB"/>
    <property type="match status" value="1"/>
</dbReference>
<feature type="transmembrane region" description="Helical" evidence="6">
    <location>
        <begin position="466"/>
        <end position="489"/>
    </location>
</feature>
<dbReference type="eggNOG" id="COG2244">
    <property type="taxonomic scope" value="Bacteria"/>
</dbReference>
<feature type="transmembrane region" description="Helical" evidence="6">
    <location>
        <begin position="436"/>
        <end position="454"/>
    </location>
</feature>
<evidence type="ECO:0000256" key="2">
    <source>
        <dbReference type="ARBA" id="ARBA00022475"/>
    </source>
</evidence>
<organism evidence="7 8">
    <name type="scientific">Lentilactobacillus curieae</name>
    <dbReference type="NCBI Taxonomy" id="1138822"/>
    <lineage>
        <taxon>Bacteria</taxon>
        <taxon>Bacillati</taxon>
        <taxon>Bacillota</taxon>
        <taxon>Bacilli</taxon>
        <taxon>Lactobacillales</taxon>
        <taxon>Lactobacillaceae</taxon>
        <taxon>Lentilactobacillus</taxon>
    </lineage>
</organism>
<dbReference type="PANTHER" id="PTHR30250">
    <property type="entry name" value="PST FAMILY PREDICTED COLANIC ACID TRANSPORTER"/>
    <property type="match status" value="1"/>
</dbReference>
<dbReference type="Proteomes" id="UP000030361">
    <property type="component" value="Chromosome"/>
</dbReference>
<feature type="transmembrane region" description="Helical" evidence="6">
    <location>
        <begin position="100"/>
        <end position="120"/>
    </location>
</feature>
<feature type="transmembrane region" description="Helical" evidence="6">
    <location>
        <begin position="374"/>
        <end position="399"/>
    </location>
</feature>
<evidence type="ECO:0000256" key="1">
    <source>
        <dbReference type="ARBA" id="ARBA00004651"/>
    </source>
</evidence>
<keyword evidence="4 6" id="KW-1133">Transmembrane helix</keyword>
<evidence type="ECO:0000256" key="3">
    <source>
        <dbReference type="ARBA" id="ARBA00022692"/>
    </source>
</evidence>
<feature type="transmembrane region" description="Helical" evidence="6">
    <location>
        <begin position="202"/>
        <end position="220"/>
    </location>
</feature>
<feature type="transmembrane region" description="Helical" evidence="6">
    <location>
        <begin position="341"/>
        <end position="362"/>
    </location>
</feature>